<dbReference type="HOGENOM" id="CLU_1140097_0_0_10"/>
<dbReference type="PROSITE" id="PS51257">
    <property type="entry name" value="PROKAR_LIPOPROTEIN"/>
    <property type="match status" value="1"/>
</dbReference>
<name>H1DIB9_9BACT</name>
<dbReference type="RefSeq" id="WP_009137295.1">
    <property type="nucleotide sequence ID" value="NZ_JH594596.1"/>
</dbReference>
<keyword evidence="2" id="KW-1185">Reference proteome</keyword>
<reference evidence="1 2" key="1">
    <citation type="submission" date="2012-01" db="EMBL/GenBank/DDBJ databases">
        <title>The Genome Sequence of Odoribacter laneus YIT 12061.</title>
        <authorList>
            <consortium name="The Broad Institute Genome Sequencing Platform"/>
            <person name="Earl A."/>
            <person name="Ward D."/>
            <person name="Feldgarden M."/>
            <person name="Gevers D."/>
            <person name="Morotomi M."/>
            <person name="Young S.K."/>
            <person name="Zeng Q."/>
            <person name="Gargeya S."/>
            <person name="Fitzgerald M."/>
            <person name="Haas B."/>
            <person name="Abouelleil A."/>
            <person name="Alvarado L."/>
            <person name="Arachchi H.M."/>
            <person name="Berlin A."/>
            <person name="Chapman S.B."/>
            <person name="Gearin G."/>
            <person name="Goldberg J."/>
            <person name="Griggs A."/>
            <person name="Gujja S."/>
            <person name="Hansen M."/>
            <person name="Heiman D."/>
            <person name="Howarth C."/>
            <person name="Larimer J."/>
            <person name="Lui A."/>
            <person name="MacDonald P.J.P."/>
            <person name="McCowen C."/>
            <person name="Montmayeur A."/>
            <person name="Murphy C."/>
            <person name="Neiman D."/>
            <person name="Pearson M."/>
            <person name="Priest M."/>
            <person name="Roberts A."/>
            <person name="Saif S."/>
            <person name="Shea T."/>
            <person name="Sisk P."/>
            <person name="Stolte C."/>
            <person name="Sykes S."/>
            <person name="Wortman J."/>
            <person name="Nusbaum C."/>
            <person name="Birren B."/>
        </authorList>
    </citation>
    <scope>NUCLEOTIDE SEQUENCE [LARGE SCALE GENOMIC DNA]</scope>
    <source>
        <strain evidence="1 2">YIT 12061</strain>
    </source>
</reference>
<comment type="caution">
    <text evidence="1">The sequence shown here is derived from an EMBL/GenBank/DDBJ whole genome shotgun (WGS) entry which is preliminary data.</text>
</comment>
<dbReference type="STRING" id="742817.HMPREF9449_02148"/>
<gene>
    <name evidence="1" type="ORF">HMPREF9449_02148</name>
</gene>
<protein>
    <submittedName>
        <fullName evidence="1">Uncharacterized protein</fullName>
    </submittedName>
</protein>
<evidence type="ECO:0000313" key="1">
    <source>
        <dbReference type="EMBL" id="EHP46531.1"/>
    </source>
</evidence>
<proteinExistence type="predicted"/>
<dbReference type="GeneID" id="98069699"/>
<dbReference type="PATRIC" id="fig|742817.3.peg.2298"/>
<evidence type="ECO:0000313" key="2">
    <source>
        <dbReference type="Proteomes" id="UP000004892"/>
    </source>
</evidence>
<organism evidence="1 2">
    <name type="scientific">Odoribacter laneus YIT 12061</name>
    <dbReference type="NCBI Taxonomy" id="742817"/>
    <lineage>
        <taxon>Bacteria</taxon>
        <taxon>Pseudomonadati</taxon>
        <taxon>Bacteroidota</taxon>
        <taxon>Bacteroidia</taxon>
        <taxon>Bacteroidales</taxon>
        <taxon>Odoribacteraceae</taxon>
        <taxon>Odoribacter</taxon>
    </lineage>
</organism>
<sequence length="271" mass="31063">MGKKFLLILFCALFLFSCEETEDEMRSGNFVEFHPRECNYVYSLLGCTLTKEQVQAYDEANIYNDGYRADIQKDSVYSADRVLLLVYTTDRSRDSLFNAVLYSIFMVFSEDKENDFTAPHLPILENQLTESFGKTILPPEKTRSIDLPSSLGVILMEYRTDAVRNLTISSLDATLFGCPAGTPLNDYFEIDMYQPDFIASSLTQGLVFDRFEDKPKTIREWLYYSPLASPGIFLRFSSTPPELPVSTRFVVTMETNKKVLRDTSEVIHIVR</sequence>
<dbReference type="eggNOG" id="ENOG50343IE">
    <property type="taxonomic scope" value="Bacteria"/>
</dbReference>
<accession>H1DIB9</accession>
<dbReference type="Proteomes" id="UP000004892">
    <property type="component" value="Unassembled WGS sequence"/>
</dbReference>
<dbReference type="EMBL" id="ADMC01000025">
    <property type="protein sequence ID" value="EHP46531.1"/>
    <property type="molecule type" value="Genomic_DNA"/>
</dbReference>
<dbReference type="AlphaFoldDB" id="H1DIB9"/>